<reference evidence="3 4" key="2">
    <citation type="journal article" date="2022" name="Mol. Biol. Evol.">
        <title>Comparative Genomics Reveals Insights into the Divergent Evolution of Astigmatic Mites and Household Pest Adaptations.</title>
        <authorList>
            <person name="Xiong Q."/>
            <person name="Wan A.T."/>
            <person name="Liu X."/>
            <person name="Fung C.S."/>
            <person name="Xiao X."/>
            <person name="Malainual N."/>
            <person name="Hou J."/>
            <person name="Wang L."/>
            <person name="Wang M."/>
            <person name="Yang K.Y."/>
            <person name="Cui Y."/>
            <person name="Leung E.L."/>
            <person name="Nong W."/>
            <person name="Shin S.K."/>
            <person name="Au S.W."/>
            <person name="Jeong K.Y."/>
            <person name="Chew F.T."/>
            <person name="Hui J.H."/>
            <person name="Leung T.F."/>
            <person name="Tungtrongchitr A."/>
            <person name="Zhong N."/>
            <person name="Liu Z."/>
            <person name="Tsui S.K."/>
        </authorList>
    </citation>
    <scope>NUCLEOTIDE SEQUENCE [LARGE SCALE GENOMIC DNA]</scope>
    <source>
        <strain evidence="3">Derp</strain>
    </source>
</reference>
<gene>
    <name evidence="3" type="ORF">DERP_009828</name>
</gene>
<protein>
    <submittedName>
        <fullName evidence="3">Uncharacterized protein</fullName>
    </submittedName>
</protein>
<feature type="region of interest" description="Disordered" evidence="1">
    <location>
        <begin position="1"/>
        <end position="21"/>
    </location>
</feature>
<evidence type="ECO:0000313" key="4">
    <source>
        <dbReference type="Proteomes" id="UP000887458"/>
    </source>
</evidence>
<dbReference type="Proteomes" id="UP000887458">
    <property type="component" value="Unassembled WGS sequence"/>
</dbReference>
<comment type="caution">
    <text evidence="3">The sequence shown here is derived from an EMBL/GenBank/DDBJ whole genome shotgun (WGS) entry which is preliminary data.</text>
</comment>
<keyword evidence="2" id="KW-0812">Transmembrane</keyword>
<keyword evidence="4" id="KW-1185">Reference proteome</keyword>
<accession>A0ABQ8IR95</accession>
<dbReference type="EMBL" id="NJHN03000128">
    <property type="protein sequence ID" value="KAH9412846.1"/>
    <property type="molecule type" value="Genomic_DNA"/>
</dbReference>
<keyword evidence="2" id="KW-1133">Transmembrane helix</keyword>
<proteinExistence type="predicted"/>
<organism evidence="3 4">
    <name type="scientific">Dermatophagoides pteronyssinus</name>
    <name type="common">European house dust mite</name>
    <dbReference type="NCBI Taxonomy" id="6956"/>
    <lineage>
        <taxon>Eukaryota</taxon>
        <taxon>Metazoa</taxon>
        <taxon>Ecdysozoa</taxon>
        <taxon>Arthropoda</taxon>
        <taxon>Chelicerata</taxon>
        <taxon>Arachnida</taxon>
        <taxon>Acari</taxon>
        <taxon>Acariformes</taxon>
        <taxon>Sarcoptiformes</taxon>
        <taxon>Astigmata</taxon>
        <taxon>Psoroptidia</taxon>
        <taxon>Analgoidea</taxon>
        <taxon>Pyroglyphidae</taxon>
        <taxon>Dermatophagoidinae</taxon>
        <taxon>Dermatophagoides</taxon>
    </lineage>
</organism>
<sequence length="120" mass="13367">MNERSKPKPGIIIPISSSSFLPPPIPVPSLKPIPGIYDCKSSPSSHSSIPFVSKLNVKPFQRVNSPLDDPVIKRRPSGVHRTQNIGQRILFVDVRTNFVVIQLAALFCIYIGGTIYRIRF</sequence>
<feature type="compositionally biased region" description="Low complexity" evidence="1">
    <location>
        <begin position="8"/>
        <end position="20"/>
    </location>
</feature>
<reference evidence="3 4" key="1">
    <citation type="journal article" date="2018" name="J. Allergy Clin. Immunol.">
        <title>High-quality assembly of Dermatophagoides pteronyssinus genome and transcriptome reveals a wide range of novel allergens.</title>
        <authorList>
            <person name="Liu X.Y."/>
            <person name="Yang K.Y."/>
            <person name="Wang M.Q."/>
            <person name="Kwok J.S."/>
            <person name="Zeng X."/>
            <person name="Yang Z."/>
            <person name="Xiao X.J."/>
            <person name="Lau C.P."/>
            <person name="Li Y."/>
            <person name="Huang Z.M."/>
            <person name="Ba J.G."/>
            <person name="Yim A.K."/>
            <person name="Ouyang C.Y."/>
            <person name="Ngai S.M."/>
            <person name="Chan T.F."/>
            <person name="Leung E.L."/>
            <person name="Liu L."/>
            <person name="Liu Z.G."/>
            <person name="Tsui S.K."/>
        </authorList>
    </citation>
    <scope>NUCLEOTIDE SEQUENCE [LARGE SCALE GENOMIC DNA]</scope>
    <source>
        <strain evidence="3">Derp</strain>
    </source>
</reference>
<evidence type="ECO:0000313" key="3">
    <source>
        <dbReference type="EMBL" id="KAH9412846.1"/>
    </source>
</evidence>
<keyword evidence="2" id="KW-0472">Membrane</keyword>
<evidence type="ECO:0000256" key="1">
    <source>
        <dbReference type="SAM" id="MobiDB-lite"/>
    </source>
</evidence>
<name>A0ABQ8IR95_DERPT</name>
<feature type="transmembrane region" description="Helical" evidence="2">
    <location>
        <begin position="98"/>
        <end position="118"/>
    </location>
</feature>
<evidence type="ECO:0000256" key="2">
    <source>
        <dbReference type="SAM" id="Phobius"/>
    </source>
</evidence>